<name>A0ABU6YMZ2_9FABA</name>
<evidence type="ECO:0000313" key="2">
    <source>
        <dbReference type="Proteomes" id="UP001341840"/>
    </source>
</evidence>
<dbReference type="EMBL" id="JASCZI010242515">
    <property type="protein sequence ID" value="MED6211311.1"/>
    <property type="molecule type" value="Genomic_DNA"/>
</dbReference>
<evidence type="ECO:0008006" key="3">
    <source>
        <dbReference type="Google" id="ProtNLM"/>
    </source>
</evidence>
<sequence>MRLNGEDIKLTISENAHSTQTAFPPFRSYFTRKRVIPVLGSALQRKGKSEGFNYILITPSPPGGSVDKIKFFQMLNRVFTRNSMKLRKQNERTFSIPRQRHQKSDKAPKAGSESLNFQNKNSLQIVPNELWEFRRDLEKLLLLHIGRIGPSKGLGPWPGNLKFHFSLNFDSARRYCAVERVYRADARSTRMQL</sequence>
<dbReference type="Proteomes" id="UP001341840">
    <property type="component" value="Unassembled WGS sequence"/>
</dbReference>
<keyword evidence="2" id="KW-1185">Reference proteome</keyword>
<evidence type="ECO:0000313" key="1">
    <source>
        <dbReference type="EMBL" id="MED6211311.1"/>
    </source>
</evidence>
<reference evidence="1 2" key="1">
    <citation type="journal article" date="2023" name="Plants (Basel)">
        <title>Bridging the Gap: Combining Genomics and Transcriptomics Approaches to Understand Stylosanthes scabra, an Orphan Legume from the Brazilian Caatinga.</title>
        <authorList>
            <person name="Ferreira-Neto J.R.C."/>
            <person name="da Silva M.D."/>
            <person name="Binneck E."/>
            <person name="de Melo N.F."/>
            <person name="da Silva R.H."/>
            <person name="de Melo A.L.T.M."/>
            <person name="Pandolfi V."/>
            <person name="Bustamante F.O."/>
            <person name="Brasileiro-Vidal A.C."/>
            <person name="Benko-Iseppon A.M."/>
        </authorList>
    </citation>
    <scope>NUCLEOTIDE SEQUENCE [LARGE SCALE GENOMIC DNA]</scope>
    <source>
        <tissue evidence="1">Leaves</tissue>
    </source>
</reference>
<protein>
    <recommendedName>
        <fullName evidence="3">Ribosomal protein S10</fullName>
    </recommendedName>
</protein>
<accession>A0ABU6YMZ2</accession>
<gene>
    <name evidence="1" type="ORF">PIB30_072501</name>
</gene>
<organism evidence="1 2">
    <name type="scientific">Stylosanthes scabra</name>
    <dbReference type="NCBI Taxonomy" id="79078"/>
    <lineage>
        <taxon>Eukaryota</taxon>
        <taxon>Viridiplantae</taxon>
        <taxon>Streptophyta</taxon>
        <taxon>Embryophyta</taxon>
        <taxon>Tracheophyta</taxon>
        <taxon>Spermatophyta</taxon>
        <taxon>Magnoliopsida</taxon>
        <taxon>eudicotyledons</taxon>
        <taxon>Gunneridae</taxon>
        <taxon>Pentapetalae</taxon>
        <taxon>rosids</taxon>
        <taxon>fabids</taxon>
        <taxon>Fabales</taxon>
        <taxon>Fabaceae</taxon>
        <taxon>Papilionoideae</taxon>
        <taxon>50 kb inversion clade</taxon>
        <taxon>dalbergioids sensu lato</taxon>
        <taxon>Dalbergieae</taxon>
        <taxon>Pterocarpus clade</taxon>
        <taxon>Stylosanthes</taxon>
    </lineage>
</organism>
<proteinExistence type="predicted"/>
<comment type="caution">
    <text evidence="1">The sequence shown here is derived from an EMBL/GenBank/DDBJ whole genome shotgun (WGS) entry which is preliminary data.</text>
</comment>